<dbReference type="InterPro" id="IPR052462">
    <property type="entry name" value="SLIRP/GR-RBP-like"/>
</dbReference>
<protein>
    <submittedName>
        <fullName evidence="4">RNA-binding protein</fullName>
    </submittedName>
</protein>
<gene>
    <name evidence="4" type="ORF">GO816_01265</name>
</gene>
<dbReference type="OrthoDB" id="9798855at2"/>
<evidence type="ECO:0000313" key="5">
    <source>
        <dbReference type="Proteomes" id="UP000434850"/>
    </source>
</evidence>
<dbReference type="GO" id="GO:0003723">
    <property type="term" value="F:RNA binding"/>
    <property type="evidence" value="ECO:0007669"/>
    <property type="project" value="UniProtKB-KW"/>
</dbReference>
<evidence type="ECO:0000259" key="3">
    <source>
        <dbReference type="PROSITE" id="PS50102"/>
    </source>
</evidence>
<organism evidence="4 5">
    <name type="scientific">Mucilaginibacter aquatilis</name>
    <dbReference type="NCBI Taxonomy" id="1517760"/>
    <lineage>
        <taxon>Bacteria</taxon>
        <taxon>Pseudomonadati</taxon>
        <taxon>Bacteroidota</taxon>
        <taxon>Sphingobacteriia</taxon>
        <taxon>Sphingobacteriales</taxon>
        <taxon>Sphingobacteriaceae</taxon>
        <taxon>Mucilaginibacter</taxon>
    </lineage>
</organism>
<dbReference type="Pfam" id="PF00076">
    <property type="entry name" value="RRM_1"/>
    <property type="match status" value="1"/>
</dbReference>
<dbReference type="AlphaFoldDB" id="A0A6I4IPQ7"/>
<keyword evidence="1" id="KW-0694">RNA-binding</keyword>
<feature type="region of interest" description="Disordered" evidence="2">
    <location>
        <begin position="66"/>
        <end position="153"/>
    </location>
</feature>
<name>A0A6I4IPQ7_9SPHI</name>
<dbReference type="Gene3D" id="3.30.70.330">
    <property type="match status" value="1"/>
</dbReference>
<dbReference type="PROSITE" id="PS50102">
    <property type="entry name" value="RRM"/>
    <property type="match status" value="1"/>
</dbReference>
<dbReference type="InterPro" id="IPR012677">
    <property type="entry name" value="Nucleotide-bd_a/b_plait_sf"/>
</dbReference>
<feature type="compositionally biased region" description="Basic and acidic residues" evidence="2">
    <location>
        <begin position="143"/>
        <end position="153"/>
    </location>
</feature>
<feature type="domain" description="RRM" evidence="3">
    <location>
        <begin position="1"/>
        <end position="80"/>
    </location>
</feature>
<feature type="compositionally biased region" description="Gly residues" evidence="2">
    <location>
        <begin position="94"/>
        <end position="109"/>
    </location>
</feature>
<dbReference type="InterPro" id="IPR035979">
    <property type="entry name" value="RBD_domain_sf"/>
</dbReference>
<reference evidence="4 5" key="1">
    <citation type="submission" date="2019-12" db="EMBL/GenBank/DDBJ databases">
        <title>Mucilaginibacter sp. HME9299 genome sequencing and assembly.</title>
        <authorList>
            <person name="Kang H."/>
            <person name="Kim H."/>
            <person name="Joh K."/>
        </authorList>
    </citation>
    <scope>NUCLEOTIDE SEQUENCE [LARGE SCALE GENOMIC DNA]</scope>
    <source>
        <strain evidence="4 5">HME9299</strain>
    </source>
</reference>
<feature type="compositionally biased region" description="Polar residues" evidence="2">
    <location>
        <begin position="67"/>
        <end position="79"/>
    </location>
</feature>
<dbReference type="EMBL" id="WQLA01000001">
    <property type="protein sequence ID" value="MVN89744.1"/>
    <property type="molecule type" value="Genomic_DNA"/>
</dbReference>
<evidence type="ECO:0000256" key="1">
    <source>
        <dbReference type="ARBA" id="ARBA00022884"/>
    </source>
</evidence>
<keyword evidence="5" id="KW-1185">Reference proteome</keyword>
<evidence type="ECO:0000256" key="2">
    <source>
        <dbReference type="SAM" id="MobiDB-lite"/>
    </source>
</evidence>
<dbReference type="RefSeq" id="WP_157539539.1">
    <property type="nucleotide sequence ID" value="NZ_WQLA01000001.1"/>
</dbReference>
<dbReference type="InterPro" id="IPR000504">
    <property type="entry name" value="RRM_dom"/>
</dbReference>
<sequence length="153" mass="16581">MKIFVAKLPPDYDETDIATLFITYGDILTINLVTDRETGRSKGYAFVEMVNDEEALNAISHLDQKTVGHNKQLAVSQATERPKPTGGFNRNNRGQGGGGGYNRGGGSGYGNNRNGNYNKDRNSGGGGYNRGNNSNYNRGEGGGFKRNDNPNEQ</sequence>
<evidence type="ECO:0000313" key="4">
    <source>
        <dbReference type="EMBL" id="MVN89744.1"/>
    </source>
</evidence>
<dbReference type="SUPFAM" id="SSF54928">
    <property type="entry name" value="RNA-binding domain, RBD"/>
    <property type="match status" value="1"/>
</dbReference>
<accession>A0A6I4IPQ7</accession>
<proteinExistence type="predicted"/>
<dbReference type="SMART" id="SM00360">
    <property type="entry name" value="RRM"/>
    <property type="match status" value="1"/>
</dbReference>
<dbReference type="Proteomes" id="UP000434850">
    <property type="component" value="Unassembled WGS sequence"/>
</dbReference>
<dbReference type="PANTHER" id="PTHR48027">
    <property type="entry name" value="HETEROGENEOUS NUCLEAR RIBONUCLEOPROTEIN 87F-RELATED"/>
    <property type="match status" value="1"/>
</dbReference>
<comment type="caution">
    <text evidence="4">The sequence shown here is derived from an EMBL/GenBank/DDBJ whole genome shotgun (WGS) entry which is preliminary data.</text>
</comment>